<feature type="region of interest" description="Disordered" evidence="1">
    <location>
        <begin position="120"/>
        <end position="163"/>
    </location>
</feature>
<sequence length="163" mass="17336">MCTFSYPYSVYLLLDLQVLVVVKASCLGVVTDGCLGSDVRRSLRRGQDEGLFHGHNKSGMGGMTLPQLQPALHNAPHSVPDSQHKKHQHGITPLNGSSGCGAPGNKNVWYWVHSGGSDQMERASKKASKSGGIESDHANIEEKAAQSNILSLDVGSLGSKNNS</sequence>
<protein>
    <submittedName>
        <fullName evidence="3">Uncharacterized protein</fullName>
    </submittedName>
</protein>
<reference evidence="3 4" key="1">
    <citation type="journal article" date="2019" name="Nat. Ecol. Evol.">
        <title>Megaphylogeny resolves global patterns of mushroom evolution.</title>
        <authorList>
            <person name="Varga T."/>
            <person name="Krizsan K."/>
            <person name="Foldi C."/>
            <person name="Dima B."/>
            <person name="Sanchez-Garcia M."/>
            <person name="Sanchez-Ramirez S."/>
            <person name="Szollosi G.J."/>
            <person name="Szarkandi J.G."/>
            <person name="Papp V."/>
            <person name="Albert L."/>
            <person name="Andreopoulos W."/>
            <person name="Angelini C."/>
            <person name="Antonin V."/>
            <person name="Barry K.W."/>
            <person name="Bougher N.L."/>
            <person name="Buchanan P."/>
            <person name="Buyck B."/>
            <person name="Bense V."/>
            <person name="Catcheside P."/>
            <person name="Chovatia M."/>
            <person name="Cooper J."/>
            <person name="Damon W."/>
            <person name="Desjardin D."/>
            <person name="Finy P."/>
            <person name="Geml J."/>
            <person name="Haridas S."/>
            <person name="Hughes K."/>
            <person name="Justo A."/>
            <person name="Karasinski D."/>
            <person name="Kautmanova I."/>
            <person name="Kiss B."/>
            <person name="Kocsube S."/>
            <person name="Kotiranta H."/>
            <person name="LaButti K.M."/>
            <person name="Lechner B.E."/>
            <person name="Liimatainen K."/>
            <person name="Lipzen A."/>
            <person name="Lukacs Z."/>
            <person name="Mihaltcheva S."/>
            <person name="Morgado L.N."/>
            <person name="Niskanen T."/>
            <person name="Noordeloos M.E."/>
            <person name="Ohm R.A."/>
            <person name="Ortiz-Santana B."/>
            <person name="Ovrebo C."/>
            <person name="Racz N."/>
            <person name="Riley R."/>
            <person name="Savchenko A."/>
            <person name="Shiryaev A."/>
            <person name="Soop K."/>
            <person name="Spirin V."/>
            <person name="Szebenyi C."/>
            <person name="Tomsovsky M."/>
            <person name="Tulloss R.E."/>
            <person name="Uehling J."/>
            <person name="Grigoriev I.V."/>
            <person name="Vagvolgyi C."/>
            <person name="Papp T."/>
            <person name="Martin F.M."/>
            <person name="Miettinen O."/>
            <person name="Hibbett D.S."/>
            <person name="Nagy L.G."/>
        </authorList>
    </citation>
    <scope>NUCLEOTIDE SEQUENCE [LARGE SCALE GENOMIC DNA]</scope>
    <source>
        <strain evidence="3 4">CBS 309.79</strain>
    </source>
</reference>
<dbReference type="EMBL" id="ML178915">
    <property type="protein sequence ID" value="TFK95175.1"/>
    <property type="molecule type" value="Genomic_DNA"/>
</dbReference>
<feature type="chain" id="PRO_5022740327" evidence="2">
    <location>
        <begin position="25"/>
        <end position="163"/>
    </location>
</feature>
<dbReference type="AlphaFoldDB" id="A0A5C3PZA0"/>
<feature type="signal peptide" evidence="2">
    <location>
        <begin position="1"/>
        <end position="24"/>
    </location>
</feature>
<keyword evidence="2" id="KW-0732">Signal</keyword>
<name>A0A5C3PZA0_9AGAR</name>
<keyword evidence="4" id="KW-1185">Reference proteome</keyword>
<organism evidence="3 4">
    <name type="scientific">Pterulicium gracile</name>
    <dbReference type="NCBI Taxonomy" id="1884261"/>
    <lineage>
        <taxon>Eukaryota</taxon>
        <taxon>Fungi</taxon>
        <taxon>Dikarya</taxon>
        <taxon>Basidiomycota</taxon>
        <taxon>Agaricomycotina</taxon>
        <taxon>Agaricomycetes</taxon>
        <taxon>Agaricomycetidae</taxon>
        <taxon>Agaricales</taxon>
        <taxon>Pleurotineae</taxon>
        <taxon>Pterulaceae</taxon>
        <taxon>Pterulicium</taxon>
    </lineage>
</organism>
<evidence type="ECO:0000313" key="4">
    <source>
        <dbReference type="Proteomes" id="UP000305067"/>
    </source>
</evidence>
<proteinExistence type="predicted"/>
<evidence type="ECO:0000313" key="3">
    <source>
        <dbReference type="EMBL" id="TFK95175.1"/>
    </source>
</evidence>
<evidence type="ECO:0000256" key="2">
    <source>
        <dbReference type="SAM" id="SignalP"/>
    </source>
</evidence>
<dbReference type="Proteomes" id="UP000305067">
    <property type="component" value="Unassembled WGS sequence"/>
</dbReference>
<gene>
    <name evidence="3" type="ORF">BDV98DRAFT_587277</name>
</gene>
<evidence type="ECO:0000256" key="1">
    <source>
        <dbReference type="SAM" id="MobiDB-lite"/>
    </source>
</evidence>
<accession>A0A5C3PZA0</accession>
<feature type="compositionally biased region" description="Basic and acidic residues" evidence="1">
    <location>
        <begin position="134"/>
        <end position="144"/>
    </location>
</feature>